<dbReference type="EMBL" id="JAUHHV010000002">
    <property type="protein sequence ID" value="KAK1432216.1"/>
    <property type="molecule type" value="Genomic_DNA"/>
</dbReference>
<name>A0AAD8L3Z9_TARER</name>
<accession>A0AAD8L3Z9</accession>
<evidence type="ECO:0000313" key="1">
    <source>
        <dbReference type="EMBL" id="KAK1432216.1"/>
    </source>
</evidence>
<comment type="caution">
    <text evidence="1">The sequence shown here is derived from an EMBL/GenBank/DDBJ whole genome shotgun (WGS) entry which is preliminary data.</text>
</comment>
<keyword evidence="2" id="KW-1185">Reference proteome</keyword>
<dbReference type="AlphaFoldDB" id="A0AAD8L3Z9"/>
<gene>
    <name evidence="1" type="ORF">QVD17_09110</name>
</gene>
<protein>
    <submittedName>
        <fullName evidence="1">Uncharacterized protein</fullName>
    </submittedName>
</protein>
<reference evidence="1" key="1">
    <citation type="journal article" date="2023" name="bioRxiv">
        <title>Improved chromosome-level genome assembly for marigold (Tagetes erecta).</title>
        <authorList>
            <person name="Jiang F."/>
            <person name="Yuan L."/>
            <person name="Wang S."/>
            <person name="Wang H."/>
            <person name="Xu D."/>
            <person name="Wang A."/>
            <person name="Fan W."/>
        </authorList>
    </citation>
    <scope>NUCLEOTIDE SEQUENCE</scope>
    <source>
        <strain evidence="1">WSJ</strain>
        <tissue evidence="1">Leaf</tissue>
    </source>
</reference>
<dbReference type="Proteomes" id="UP001229421">
    <property type="component" value="Unassembled WGS sequence"/>
</dbReference>
<sequence>MVALEEVRESQTTGAEVLVVDDSNDASANYKSAISDLENAKWLEAKNDDMQSMHDNQAADLVELPTTLGP</sequence>
<proteinExistence type="predicted"/>
<organism evidence="1 2">
    <name type="scientific">Tagetes erecta</name>
    <name type="common">African marigold</name>
    <dbReference type="NCBI Taxonomy" id="13708"/>
    <lineage>
        <taxon>Eukaryota</taxon>
        <taxon>Viridiplantae</taxon>
        <taxon>Streptophyta</taxon>
        <taxon>Embryophyta</taxon>
        <taxon>Tracheophyta</taxon>
        <taxon>Spermatophyta</taxon>
        <taxon>Magnoliopsida</taxon>
        <taxon>eudicotyledons</taxon>
        <taxon>Gunneridae</taxon>
        <taxon>Pentapetalae</taxon>
        <taxon>asterids</taxon>
        <taxon>campanulids</taxon>
        <taxon>Asterales</taxon>
        <taxon>Asteraceae</taxon>
        <taxon>Asteroideae</taxon>
        <taxon>Heliantheae alliance</taxon>
        <taxon>Tageteae</taxon>
        <taxon>Tagetes</taxon>
    </lineage>
</organism>
<evidence type="ECO:0000313" key="2">
    <source>
        <dbReference type="Proteomes" id="UP001229421"/>
    </source>
</evidence>